<dbReference type="FunFam" id="3.40.50.720:FF:000374">
    <property type="entry name" value="3-oxoacyl-(Acyl-carrier-protein) reductase"/>
    <property type="match status" value="1"/>
</dbReference>
<feature type="transmembrane region" description="Helical" evidence="10">
    <location>
        <begin position="359"/>
        <end position="381"/>
    </location>
</feature>
<dbReference type="InterPro" id="IPR036259">
    <property type="entry name" value="MFS_trans_sf"/>
</dbReference>
<evidence type="ECO:0000256" key="8">
    <source>
        <dbReference type="ARBA" id="ARBA00023136"/>
    </source>
</evidence>
<feature type="transmembrane region" description="Helical" evidence="10">
    <location>
        <begin position="268"/>
        <end position="287"/>
    </location>
</feature>
<dbReference type="InterPro" id="IPR057326">
    <property type="entry name" value="KR_dom"/>
</dbReference>
<dbReference type="eggNOG" id="KOG2533">
    <property type="taxonomic scope" value="Eukaryota"/>
</dbReference>
<dbReference type="KEGG" id="npa:UCRNP2_4418"/>
<evidence type="ECO:0000256" key="5">
    <source>
        <dbReference type="ARBA" id="ARBA00022857"/>
    </source>
</evidence>
<dbReference type="SMART" id="SM00822">
    <property type="entry name" value="PKS_KR"/>
    <property type="match status" value="1"/>
</dbReference>
<dbReference type="PANTHER" id="PTHR43791:SF39">
    <property type="entry name" value="TRANSPORTER LIZ1_SEO1, PUTATIVE (AFU_ORTHOLOGUE AFUA_3G00980)-RELATED"/>
    <property type="match status" value="1"/>
</dbReference>
<dbReference type="HOGENOM" id="CLU_388820_0_0_1"/>
<comment type="similarity">
    <text evidence="2">Belongs to the short-chain dehydrogenases/reductases (SDR) family.</text>
</comment>
<dbReference type="PANTHER" id="PTHR43791">
    <property type="entry name" value="PERMEASE-RELATED"/>
    <property type="match status" value="1"/>
</dbReference>
<feature type="transmembrane region" description="Helical" evidence="10">
    <location>
        <begin position="393"/>
        <end position="415"/>
    </location>
</feature>
<comment type="similarity">
    <text evidence="9">Belongs to the major facilitator superfamily. Allantoate permease family.</text>
</comment>
<feature type="transmembrane region" description="Helical" evidence="10">
    <location>
        <begin position="81"/>
        <end position="98"/>
    </location>
</feature>
<comment type="subcellular location">
    <subcellularLocation>
        <location evidence="1">Membrane</location>
        <topology evidence="1">Multi-pass membrane protein</topology>
    </subcellularLocation>
</comment>
<keyword evidence="5" id="KW-0521">NADP</keyword>
<keyword evidence="3" id="KW-0813">Transport</keyword>
<evidence type="ECO:0000256" key="9">
    <source>
        <dbReference type="ARBA" id="ARBA00037968"/>
    </source>
</evidence>
<dbReference type="AlphaFoldDB" id="R1EM00"/>
<dbReference type="PROSITE" id="PS50850">
    <property type="entry name" value="MFS"/>
    <property type="match status" value="1"/>
</dbReference>
<evidence type="ECO:0000256" key="2">
    <source>
        <dbReference type="ARBA" id="ARBA00006484"/>
    </source>
</evidence>
<evidence type="ECO:0000313" key="12">
    <source>
        <dbReference type="EMBL" id="EOD48828.1"/>
    </source>
</evidence>
<evidence type="ECO:0000256" key="1">
    <source>
        <dbReference type="ARBA" id="ARBA00004141"/>
    </source>
</evidence>
<keyword evidence="4 10" id="KW-0812">Transmembrane</keyword>
<feature type="transmembrane region" description="Helical" evidence="10">
    <location>
        <begin position="198"/>
        <end position="219"/>
    </location>
</feature>
<evidence type="ECO:0000256" key="3">
    <source>
        <dbReference type="ARBA" id="ARBA00022448"/>
    </source>
</evidence>
<dbReference type="InterPro" id="IPR011701">
    <property type="entry name" value="MFS"/>
</dbReference>
<dbReference type="GO" id="GO:0022857">
    <property type="term" value="F:transmembrane transporter activity"/>
    <property type="evidence" value="ECO:0007669"/>
    <property type="project" value="InterPro"/>
</dbReference>
<sequence length="710" mass="77270">MGFFKPATPGEQRPSIFHWHEPGTSKEEKWLIRKLDIFILTYSCLCFFIKYLDQTNISNAYVSGMKEELGLYGNELNLMTTYYNIGYIIGAPLSNLLLTVVRPRIHLPACLLTWSIFVLALFRARSATHIYALRFLIGLFESAALPGLHYVIGSWYRRSELGRRSAFFVISGVLGQMFSGYLQSALYSGMNGRGGLSAWRWLFIFDFVLALPVVLYGLTCFPDTPRTTRAWWLSEWERGRAVERMEEEGRGEGGKMDWSAVRRIFGSWQLYVFCVAWSVQTWMALWLKSEKTADGKNRYSVPQINNIPTVVGAVNFFFMTGSGIASDIIGSRAPVMFVVGLLMTFCYVIYVIWPSSTGLKMAAFFLQGCYGCFSPLLSGWVNSLCGGDNQLRAFTMAMMMSVGSAFSTPFSQYMFPASDAPTYRKTHGYIAALVFVVALTLWCSVVLGGIERWYDTGKVAIVTGASRGIGAAIALELAKRGANVAITYVTPSSATLADQVVSAIHQLGNGSSAVAIQADMAQADAPTKIVQATQAAFGPAIDILVNNAGVDCMKALADVTPEDYDRCLDVNLRGVVFLTQAVLPHLRRPGRVVNIGSVGARMGLPALSVYIASKAGLEALTRGWAVELAPLGHTVNTVSPGSTDTDMLAKGVEAARGADVDPAEASRLMTPAGRLGTGEDVALVVAMIAEPQSRWVTGQTISASGGLLMI</sequence>
<keyword evidence="7" id="KW-0560">Oxidoreductase</keyword>
<reference evidence="13" key="1">
    <citation type="journal article" date="2013" name="Genome Announc.">
        <title>Draft genome sequence of Neofusicoccum parvum isolate UCR-NP2, a fungal vascular pathogen associated with grapevine cankers.</title>
        <authorList>
            <person name="Blanco-Ulate B."/>
            <person name="Rolshausen P."/>
            <person name="Cantu D."/>
        </authorList>
    </citation>
    <scope>NUCLEOTIDE SEQUENCE [LARGE SCALE GENOMIC DNA]</scope>
    <source>
        <strain evidence="13">UCR-NP2</strain>
    </source>
</reference>
<dbReference type="EMBL" id="KB916160">
    <property type="protein sequence ID" value="EOD48828.1"/>
    <property type="molecule type" value="Genomic_DNA"/>
</dbReference>
<dbReference type="PRINTS" id="PR00081">
    <property type="entry name" value="GDHRDH"/>
</dbReference>
<feature type="transmembrane region" description="Helical" evidence="10">
    <location>
        <begin position="130"/>
        <end position="153"/>
    </location>
</feature>
<evidence type="ECO:0000259" key="11">
    <source>
        <dbReference type="PROSITE" id="PS50850"/>
    </source>
</evidence>
<dbReference type="OrthoDB" id="3639251at2759"/>
<dbReference type="InterPro" id="IPR036291">
    <property type="entry name" value="NAD(P)-bd_dom_sf"/>
</dbReference>
<dbReference type="SUPFAM" id="SSF51735">
    <property type="entry name" value="NAD(P)-binding Rossmann-fold domains"/>
    <property type="match status" value="1"/>
</dbReference>
<evidence type="ECO:0000313" key="13">
    <source>
        <dbReference type="Proteomes" id="UP000013521"/>
    </source>
</evidence>
<feature type="transmembrane region" description="Helical" evidence="10">
    <location>
        <begin position="307"/>
        <end position="326"/>
    </location>
</feature>
<dbReference type="InterPro" id="IPR002347">
    <property type="entry name" value="SDR_fam"/>
</dbReference>
<protein>
    <submittedName>
        <fullName evidence="12">Putative major facilitator superfamily transporter protein</fullName>
    </submittedName>
</protein>
<evidence type="ECO:0000256" key="4">
    <source>
        <dbReference type="ARBA" id="ARBA00022692"/>
    </source>
</evidence>
<dbReference type="SUPFAM" id="SSF103473">
    <property type="entry name" value="MFS general substrate transporter"/>
    <property type="match status" value="1"/>
</dbReference>
<feature type="transmembrane region" description="Helical" evidence="10">
    <location>
        <begin position="105"/>
        <end position="124"/>
    </location>
</feature>
<dbReference type="eggNOG" id="KOG0725">
    <property type="taxonomic scope" value="Eukaryota"/>
</dbReference>
<proteinExistence type="inferred from homology"/>
<dbReference type="GO" id="GO:0016020">
    <property type="term" value="C:membrane"/>
    <property type="evidence" value="ECO:0007669"/>
    <property type="project" value="UniProtKB-SubCell"/>
</dbReference>
<feature type="transmembrane region" description="Helical" evidence="10">
    <location>
        <begin position="427"/>
        <end position="450"/>
    </location>
</feature>
<accession>R1EM00</accession>
<dbReference type="Proteomes" id="UP000013521">
    <property type="component" value="Unassembled WGS sequence"/>
</dbReference>
<name>R1EM00_BOTPV</name>
<keyword evidence="6 10" id="KW-1133">Transmembrane helix</keyword>
<dbReference type="Gene3D" id="3.40.50.720">
    <property type="entry name" value="NAD(P)-binding Rossmann-like Domain"/>
    <property type="match status" value="1"/>
</dbReference>
<dbReference type="InterPro" id="IPR020846">
    <property type="entry name" value="MFS_dom"/>
</dbReference>
<dbReference type="Pfam" id="PF13561">
    <property type="entry name" value="adh_short_C2"/>
    <property type="match status" value="1"/>
</dbReference>
<dbReference type="Pfam" id="PF07690">
    <property type="entry name" value="MFS_1"/>
    <property type="match status" value="1"/>
</dbReference>
<gene>
    <name evidence="12" type="ORF">UCRNP2_4418</name>
</gene>
<dbReference type="FunFam" id="1.20.1250.20:FF:000065">
    <property type="entry name" value="Putative MFS pantothenate transporter"/>
    <property type="match status" value="1"/>
</dbReference>
<evidence type="ECO:0000256" key="6">
    <source>
        <dbReference type="ARBA" id="ARBA00022989"/>
    </source>
</evidence>
<dbReference type="GO" id="GO:0016491">
    <property type="term" value="F:oxidoreductase activity"/>
    <property type="evidence" value="ECO:0007669"/>
    <property type="project" value="UniProtKB-KW"/>
</dbReference>
<organism evidence="12 13">
    <name type="scientific">Botryosphaeria parva (strain UCR-NP2)</name>
    <name type="common">Grapevine canker fungus</name>
    <name type="synonym">Neofusicoccum parvum</name>
    <dbReference type="NCBI Taxonomy" id="1287680"/>
    <lineage>
        <taxon>Eukaryota</taxon>
        <taxon>Fungi</taxon>
        <taxon>Dikarya</taxon>
        <taxon>Ascomycota</taxon>
        <taxon>Pezizomycotina</taxon>
        <taxon>Dothideomycetes</taxon>
        <taxon>Dothideomycetes incertae sedis</taxon>
        <taxon>Botryosphaeriales</taxon>
        <taxon>Botryosphaeriaceae</taxon>
        <taxon>Neofusicoccum</taxon>
    </lineage>
</organism>
<keyword evidence="8 10" id="KW-0472">Membrane</keyword>
<feature type="transmembrane region" description="Helical" evidence="10">
    <location>
        <begin position="165"/>
        <end position="186"/>
    </location>
</feature>
<dbReference type="PRINTS" id="PR00080">
    <property type="entry name" value="SDRFAMILY"/>
</dbReference>
<dbReference type="Gene3D" id="1.20.1250.20">
    <property type="entry name" value="MFS general substrate transporter like domains"/>
    <property type="match status" value="2"/>
</dbReference>
<evidence type="ECO:0000256" key="10">
    <source>
        <dbReference type="SAM" id="Phobius"/>
    </source>
</evidence>
<evidence type="ECO:0000256" key="7">
    <source>
        <dbReference type="ARBA" id="ARBA00023002"/>
    </source>
</evidence>
<feature type="transmembrane region" description="Helical" evidence="10">
    <location>
        <begin position="333"/>
        <end position="353"/>
    </location>
</feature>
<feature type="domain" description="Major facilitator superfamily (MFS) profile" evidence="11">
    <location>
        <begin position="39"/>
        <end position="451"/>
    </location>
</feature>